<name>A0A915D2A8_9BILA</name>
<protein>
    <submittedName>
        <fullName evidence="2">Uncharacterized protein</fullName>
    </submittedName>
</protein>
<accession>A0A915D2A8</accession>
<sequence length="77" mass="8714">MSPSNLLDKLGISVASGYGSNHARISPLLPAIKVAQRIEALDEDLMEIDGRFKFTCVEQFYMYYKAKVFGDERLLIE</sequence>
<reference evidence="2" key="1">
    <citation type="submission" date="2022-11" db="UniProtKB">
        <authorList>
            <consortium name="WormBaseParasite"/>
        </authorList>
    </citation>
    <scope>IDENTIFICATION</scope>
</reference>
<keyword evidence="1" id="KW-1185">Reference proteome</keyword>
<evidence type="ECO:0000313" key="2">
    <source>
        <dbReference type="WBParaSite" id="jg15166"/>
    </source>
</evidence>
<proteinExistence type="predicted"/>
<dbReference type="Proteomes" id="UP000887574">
    <property type="component" value="Unplaced"/>
</dbReference>
<evidence type="ECO:0000313" key="1">
    <source>
        <dbReference type="Proteomes" id="UP000887574"/>
    </source>
</evidence>
<dbReference type="WBParaSite" id="jg15166">
    <property type="protein sequence ID" value="jg15166"/>
    <property type="gene ID" value="jg15166"/>
</dbReference>
<dbReference type="AlphaFoldDB" id="A0A915D2A8"/>
<organism evidence="1 2">
    <name type="scientific">Ditylenchus dipsaci</name>
    <dbReference type="NCBI Taxonomy" id="166011"/>
    <lineage>
        <taxon>Eukaryota</taxon>
        <taxon>Metazoa</taxon>
        <taxon>Ecdysozoa</taxon>
        <taxon>Nematoda</taxon>
        <taxon>Chromadorea</taxon>
        <taxon>Rhabditida</taxon>
        <taxon>Tylenchina</taxon>
        <taxon>Tylenchomorpha</taxon>
        <taxon>Sphaerularioidea</taxon>
        <taxon>Anguinidae</taxon>
        <taxon>Anguininae</taxon>
        <taxon>Ditylenchus</taxon>
    </lineage>
</organism>